<dbReference type="Proteomes" id="UP000594873">
    <property type="component" value="Chromosome"/>
</dbReference>
<name>A0A7T2GL59_9SPHN</name>
<dbReference type="RefSeq" id="WP_200972742.1">
    <property type="nucleotide sequence ID" value="NZ_CP065592.1"/>
</dbReference>
<reference evidence="3 4" key="1">
    <citation type="submission" date="2020-11" db="EMBL/GenBank/DDBJ databases">
        <title>Genome seq and assembly of Sphingosinicella sp.</title>
        <authorList>
            <person name="Chhetri G."/>
        </authorList>
    </citation>
    <scope>NUCLEOTIDE SEQUENCE [LARGE SCALE GENOMIC DNA]</scope>
    <source>
        <strain evidence="3 4">UDD2</strain>
    </source>
</reference>
<accession>A0A7T2GL59</accession>
<organism evidence="3 4">
    <name type="scientific">Allosphingosinicella flava</name>
    <dbReference type="NCBI Taxonomy" id="2771430"/>
    <lineage>
        <taxon>Bacteria</taxon>
        <taxon>Pseudomonadati</taxon>
        <taxon>Pseudomonadota</taxon>
        <taxon>Alphaproteobacteria</taxon>
        <taxon>Sphingomonadales</taxon>
        <taxon>Sphingomonadaceae</taxon>
        <taxon>Allosphingosinicella</taxon>
    </lineage>
</organism>
<sequence>MIRPLRRDERGASTLEFALVAPALILFLIGIPQIGMLYFANAGLNNALAEGARQATLWPRPDEAQIKARIAAGQFGLKPSALTIAPLAYGNSDGADYAEITMRYNVQLDFGFFRPDPILLQKSRRVYLQRMPAP</sequence>
<evidence type="ECO:0000313" key="4">
    <source>
        <dbReference type="Proteomes" id="UP000594873"/>
    </source>
</evidence>
<evidence type="ECO:0000313" key="3">
    <source>
        <dbReference type="EMBL" id="QPQ55881.1"/>
    </source>
</evidence>
<evidence type="ECO:0000256" key="1">
    <source>
        <dbReference type="SAM" id="Phobius"/>
    </source>
</evidence>
<evidence type="ECO:0000259" key="2">
    <source>
        <dbReference type="Pfam" id="PF07811"/>
    </source>
</evidence>
<dbReference type="AlphaFoldDB" id="A0A7T2GL59"/>
<dbReference type="EMBL" id="CP065592">
    <property type="protein sequence ID" value="QPQ55881.1"/>
    <property type="molecule type" value="Genomic_DNA"/>
</dbReference>
<feature type="transmembrane region" description="Helical" evidence="1">
    <location>
        <begin position="12"/>
        <end position="31"/>
    </location>
</feature>
<proteinExistence type="predicted"/>
<keyword evidence="1" id="KW-1133">Transmembrane helix</keyword>
<keyword evidence="1" id="KW-0812">Transmembrane</keyword>
<protein>
    <submittedName>
        <fullName evidence="3">Pilus assembly protein</fullName>
    </submittedName>
</protein>
<feature type="domain" description="TadE-like" evidence="2">
    <location>
        <begin position="11"/>
        <end position="53"/>
    </location>
</feature>
<keyword evidence="4" id="KW-1185">Reference proteome</keyword>
<keyword evidence="1" id="KW-0472">Membrane</keyword>
<dbReference type="InterPro" id="IPR012495">
    <property type="entry name" value="TadE-like_dom"/>
</dbReference>
<gene>
    <name evidence="3" type="ORF">IC614_04660</name>
</gene>
<dbReference type="Pfam" id="PF07811">
    <property type="entry name" value="TadE"/>
    <property type="match status" value="1"/>
</dbReference>
<dbReference type="KEGG" id="sflv:IC614_04660"/>